<dbReference type="KEGG" id="lpan:LPMP_090840"/>
<proteinExistence type="inferred from homology"/>
<dbReference type="PANTHER" id="PTHR11215">
    <property type="entry name" value="METAL DEPENDENT HYDROLASE - RELATED"/>
    <property type="match status" value="1"/>
</dbReference>
<dbReference type="EMBL" id="CP009378">
    <property type="protein sequence ID" value="AIN96000.1"/>
    <property type="molecule type" value="Genomic_DNA"/>
</dbReference>
<evidence type="ECO:0000313" key="3">
    <source>
        <dbReference type="Proteomes" id="UP000063063"/>
    </source>
</evidence>
<dbReference type="VEuPathDB" id="TriTrypDB:LPMP_090840"/>
<dbReference type="VEuPathDB" id="TriTrypDB:LPAL13_090013900"/>
<dbReference type="InterPro" id="IPR003226">
    <property type="entry name" value="MYG1_exonuclease"/>
</dbReference>
<dbReference type="GO" id="GO:0005737">
    <property type="term" value="C:cytoplasm"/>
    <property type="evidence" value="ECO:0007669"/>
    <property type="project" value="TreeGrafter"/>
</dbReference>
<dbReference type="RefSeq" id="XP_010704322.1">
    <property type="nucleotide sequence ID" value="XM_010706020.1"/>
</dbReference>
<dbReference type="GeneID" id="22572654"/>
<gene>
    <name evidence="2" type="ORF">LPMP_090840</name>
</gene>
<evidence type="ECO:0000256" key="1">
    <source>
        <dbReference type="ARBA" id="ARBA00010105"/>
    </source>
</evidence>
<name>A0A088RJL3_LEIPA</name>
<keyword evidence="3" id="KW-1185">Reference proteome</keyword>
<dbReference type="AlphaFoldDB" id="A0A088RJL3"/>
<sequence length="399" mass="44240">MSARKFVTEYVARHLDGLTVLASLSDRPTTTTTESCGSSAAAKPVICTHNGSFHCDEAMACGLLRHVPEYREAVILRTRDPKEIDACDIVVDVGAVYDADRNRYDHHQASFHGTMTTPKKMYKTRLSSAGLVYRHFGRQIIRQYVEAALQPLSRVRETVLSMARWSESRTSLSDAELDALEDALYANFVEEVDGIDNGVECWGLADPAVGTLVPNYKQDTNLSRRIGKLQAFWNEPENGNVVAENANFAVAVEMAVTEFFEALTYLAFSWLPARTIVEAAFQRRHEFDESGKIMVFKDTKMCPWKDHLLELEAETHCVGAVLYVVFSDGKGWRVQAVPKTSTSFENRKPLPYRGLRDDELSAACGIKGGVFVHVSGFIGGMKTLDGAMALAKQALVVVD</sequence>
<organism evidence="2 3">
    <name type="scientific">Leishmania panamensis</name>
    <dbReference type="NCBI Taxonomy" id="5679"/>
    <lineage>
        <taxon>Eukaryota</taxon>
        <taxon>Discoba</taxon>
        <taxon>Euglenozoa</taxon>
        <taxon>Kinetoplastea</taxon>
        <taxon>Metakinetoplastina</taxon>
        <taxon>Trypanosomatida</taxon>
        <taxon>Trypanosomatidae</taxon>
        <taxon>Leishmaniinae</taxon>
        <taxon>Leishmania</taxon>
        <taxon>Leishmania guyanensis species complex</taxon>
    </lineage>
</organism>
<reference evidence="2 3" key="1">
    <citation type="journal article" date="2015" name="Sci. Rep.">
        <title>The genome of Leishmania panamensis: insights into genomics of the L. (Viannia) subgenus.</title>
        <authorList>
            <person name="Llanes A."/>
            <person name="Restrepo C.M."/>
            <person name="Vecchio G.D."/>
            <person name="Anguizola F.J."/>
            <person name="Lleonart R."/>
        </authorList>
    </citation>
    <scope>NUCLEOTIDE SEQUENCE [LARGE SCALE GENOMIC DNA]</scope>
    <source>
        <strain evidence="2 3">MHOM/PA/94/PSC-1</strain>
    </source>
</reference>
<accession>A0A088RJL3</accession>
<evidence type="ECO:0008006" key="4">
    <source>
        <dbReference type="Google" id="ProtNLM"/>
    </source>
</evidence>
<dbReference type="eggNOG" id="KOG2948">
    <property type="taxonomic scope" value="Eukaryota"/>
</dbReference>
<dbReference type="GO" id="GO:0005634">
    <property type="term" value="C:nucleus"/>
    <property type="evidence" value="ECO:0007669"/>
    <property type="project" value="TreeGrafter"/>
</dbReference>
<dbReference type="OrthoDB" id="10265310at2759"/>
<dbReference type="Pfam" id="PF03690">
    <property type="entry name" value="MYG1_exonuc"/>
    <property type="match status" value="1"/>
</dbReference>
<comment type="similarity">
    <text evidence="1">Belongs to the MYG1 family.</text>
</comment>
<dbReference type="Proteomes" id="UP000063063">
    <property type="component" value="Chromosome 9"/>
</dbReference>
<protein>
    <recommendedName>
        <fullName evidence="4">Metal-dependent protein hydrolase</fullName>
    </recommendedName>
</protein>
<dbReference type="PANTHER" id="PTHR11215:SF1">
    <property type="entry name" value="MYG1 EXONUCLEASE"/>
    <property type="match status" value="1"/>
</dbReference>
<evidence type="ECO:0000313" key="2">
    <source>
        <dbReference type="EMBL" id="AIN96000.1"/>
    </source>
</evidence>